<dbReference type="InterPro" id="IPR014001">
    <property type="entry name" value="Helicase_ATP-bd"/>
</dbReference>
<dbReference type="GO" id="GO:0005524">
    <property type="term" value="F:ATP binding"/>
    <property type="evidence" value="ECO:0007669"/>
    <property type="project" value="UniProtKB-KW"/>
</dbReference>
<dbReference type="EC" id="3.6.4.13" evidence="1"/>
<dbReference type="PROSITE" id="PS51195">
    <property type="entry name" value="Q_MOTIF"/>
    <property type="match status" value="1"/>
</dbReference>
<keyword evidence="4 11" id="KW-0347">Helicase</keyword>
<dbReference type="EMBL" id="DF142956">
    <property type="protein sequence ID" value="GAA31574.2"/>
    <property type="molecule type" value="Genomic_DNA"/>
</dbReference>
<feature type="compositionally biased region" description="Low complexity" evidence="7">
    <location>
        <begin position="455"/>
        <end position="464"/>
    </location>
</feature>
<evidence type="ECO:0000256" key="7">
    <source>
        <dbReference type="SAM" id="MobiDB-lite"/>
    </source>
</evidence>
<reference key="2">
    <citation type="submission" date="2011-10" db="EMBL/GenBank/DDBJ databases">
        <title>The genome and transcriptome sequence of Clonorchis sinensis provide insights into the carcinogenic liver fluke.</title>
        <authorList>
            <person name="Wang X."/>
            <person name="Huang Y."/>
            <person name="Chen W."/>
            <person name="Liu H."/>
            <person name="Guo L."/>
            <person name="Chen Y."/>
            <person name="Luo F."/>
            <person name="Zhou W."/>
            <person name="Sun J."/>
            <person name="Mao Q."/>
            <person name="Liang P."/>
            <person name="Zhou C."/>
            <person name="Tian Y."/>
            <person name="Men J."/>
            <person name="Lv X."/>
            <person name="Huang L."/>
            <person name="Zhou J."/>
            <person name="Hu Y."/>
            <person name="Li R."/>
            <person name="Zhang F."/>
            <person name="Lei H."/>
            <person name="Li X."/>
            <person name="Hu X."/>
            <person name="Liang C."/>
            <person name="Xu J."/>
            <person name="Wu Z."/>
            <person name="Yu X."/>
        </authorList>
    </citation>
    <scope>NUCLEOTIDE SEQUENCE</scope>
    <source>
        <strain>Henan</strain>
    </source>
</reference>
<evidence type="ECO:0000259" key="9">
    <source>
        <dbReference type="PROSITE" id="PS51194"/>
    </source>
</evidence>
<keyword evidence="3" id="KW-0378">Hydrolase</keyword>
<evidence type="ECO:0000313" key="11">
    <source>
        <dbReference type="EMBL" id="GAA31574.2"/>
    </source>
</evidence>
<dbReference type="Proteomes" id="UP000008909">
    <property type="component" value="Unassembled WGS sequence"/>
</dbReference>
<feature type="region of interest" description="Disordered" evidence="7">
    <location>
        <begin position="417"/>
        <end position="464"/>
    </location>
</feature>
<evidence type="ECO:0000313" key="12">
    <source>
        <dbReference type="Proteomes" id="UP000008909"/>
    </source>
</evidence>
<keyword evidence="12" id="KW-1185">Reference proteome</keyword>
<proteinExistence type="predicted"/>
<evidence type="ECO:0000256" key="1">
    <source>
        <dbReference type="ARBA" id="ARBA00012552"/>
    </source>
</evidence>
<dbReference type="PROSITE" id="PS51192">
    <property type="entry name" value="HELICASE_ATP_BIND_1"/>
    <property type="match status" value="1"/>
</dbReference>
<evidence type="ECO:0000256" key="4">
    <source>
        <dbReference type="ARBA" id="ARBA00022806"/>
    </source>
</evidence>
<dbReference type="InterPro" id="IPR001650">
    <property type="entry name" value="Helicase_C-like"/>
</dbReference>
<dbReference type="PROSITE" id="PS51194">
    <property type="entry name" value="HELICASE_CTER"/>
    <property type="match status" value="1"/>
</dbReference>
<dbReference type="GO" id="GO:0005829">
    <property type="term" value="C:cytosol"/>
    <property type="evidence" value="ECO:0007669"/>
    <property type="project" value="TreeGrafter"/>
</dbReference>
<feature type="domain" description="Helicase ATP-binding" evidence="8">
    <location>
        <begin position="46"/>
        <end position="218"/>
    </location>
</feature>
<feature type="domain" description="DEAD-box RNA helicase Q" evidence="10">
    <location>
        <begin position="15"/>
        <end position="43"/>
    </location>
</feature>
<dbReference type="CDD" id="cd18787">
    <property type="entry name" value="SF2_C_DEAD"/>
    <property type="match status" value="1"/>
</dbReference>
<dbReference type="SUPFAM" id="SSF52540">
    <property type="entry name" value="P-loop containing nucleoside triphosphate hydrolases"/>
    <property type="match status" value="2"/>
</dbReference>
<reference evidence="11" key="1">
    <citation type="journal article" date="2011" name="Genome Biol.">
        <title>The draft genome of the carcinogenic human liver fluke Clonorchis sinensis.</title>
        <authorList>
            <person name="Wang X."/>
            <person name="Chen W."/>
            <person name="Huang Y."/>
            <person name="Sun J."/>
            <person name="Men J."/>
            <person name="Liu H."/>
            <person name="Luo F."/>
            <person name="Guo L."/>
            <person name="Lv X."/>
            <person name="Deng C."/>
            <person name="Zhou C."/>
            <person name="Fan Y."/>
            <person name="Li X."/>
            <person name="Huang L."/>
            <person name="Hu Y."/>
            <person name="Liang C."/>
            <person name="Hu X."/>
            <person name="Xu J."/>
            <person name="Yu X."/>
        </authorList>
    </citation>
    <scope>NUCLEOTIDE SEQUENCE [LARGE SCALE GENOMIC DNA]</scope>
    <source>
        <strain evidence="11">Henan</strain>
    </source>
</reference>
<gene>
    <name evidence="11" type="ORF">CLF_103007</name>
</gene>
<sequence>MSLQPFAKLVSCRSSKNHFQGICQEILDVIKKLGWSKPSEIQAKTIPQALRGKDVVGLAETGSGKTAAFAIPILQDLISKPKHNFALVLTPTRELALQLKSQFMDLGEVYGLRVICLVGGQHVEDQTRDLKVSKYHIIIGTPGRICYHLENSKDLRLNHIRYLVLDEADQMLEDTFEDQLSAIIANLPPNHRTYLYSATLSPKVQKLQEICTRSPIIVEVSLEYSKVKKLDHAFVFIPEQERDVYLVYALKTISKVTNSRTIVFTTTWRESFRIASLLNSLSQLLGGKAVPLNGAMQQDKRQNSLFSFRAGQAAFLVATDLASRGLDIPDVDLIINYDVPRRPSWSDSAKAYIHRVGRTARAGRSGRAITLVTPYSATRLKAIEAALGECIPQLPWPGMNCVGADLREQISAANRQARESIREKDKRKRILKKKRLKQKERKAESFADPVKFQDDSASSDSDAG</sequence>
<dbReference type="InterPro" id="IPR050079">
    <property type="entry name" value="DEAD_box_RNA_helicase"/>
</dbReference>
<name>H2KQ09_CLOSI</name>
<dbReference type="Gene3D" id="3.40.50.300">
    <property type="entry name" value="P-loop containing nucleotide triphosphate hydrolases"/>
    <property type="match status" value="2"/>
</dbReference>
<dbReference type="GO" id="GO:0003724">
    <property type="term" value="F:RNA helicase activity"/>
    <property type="evidence" value="ECO:0007669"/>
    <property type="project" value="UniProtKB-EC"/>
</dbReference>
<dbReference type="PANTHER" id="PTHR47959">
    <property type="entry name" value="ATP-DEPENDENT RNA HELICASE RHLE-RELATED"/>
    <property type="match status" value="1"/>
</dbReference>
<dbReference type="Pfam" id="PF00270">
    <property type="entry name" value="DEAD"/>
    <property type="match status" value="1"/>
</dbReference>
<dbReference type="SMART" id="SM00487">
    <property type="entry name" value="DEXDc"/>
    <property type="match status" value="1"/>
</dbReference>
<dbReference type="AlphaFoldDB" id="H2KQ09"/>
<evidence type="ECO:0000256" key="2">
    <source>
        <dbReference type="ARBA" id="ARBA00022741"/>
    </source>
</evidence>
<evidence type="ECO:0000256" key="3">
    <source>
        <dbReference type="ARBA" id="ARBA00022801"/>
    </source>
</evidence>
<keyword evidence="5" id="KW-0067">ATP-binding</keyword>
<dbReference type="InterPro" id="IPR011545">
    <property type="entry name" value="DEAD/DEAH_box_helicase_dom"/>
</dbReference>
<dbReference type="Pfam" id="PF00271">
    <property type="entry name" value="Helicase_C"/>
    <property type="match status" value="1"/>
</dbReference>
<evidence type="ECO:0000256" key="5">
    <source>
        <dbReference type="ARBA" id="ARBA00022840"/>
    </source>
</evidence>
<organism evidence="11 12">
    <name type="scientific">Clonorchis sinensis</name>
    <name type="common">Chinese liver fluke</name>
    <dbReference type="NCBI Taxonomy" id="79923"/>
    <lineage>
        <taxon>Eukaryota</taxon>
        <taxon>Metazoa</taxon>
        <taxon>Spiralia</taxon>
        <taxon>Lophotrochozoa</taxon>
        <taxon>Platyhelminthes</taxon>
        <taxon>Trematoda</taxon>
        <taxon>Digenea</taxon>
        <taxon>Opisthorchiida</taxon>
        <taxon>Opisthorchiata</taxon>
        <taxon>Opisthorchiidae</taxon>
        <taxon>Clonorchis</taxon>
    </lineage>
</organism>
<dbReference type="GO" id="GO:0003676">
    <property type="term" value="F:nucleic acid binding"/>
    <property type="evidence" value="ECO:0007669"/>
    <property type="project" value="InterPro"/>
</dbReference>
<protein>
    <recommendedName>
        <fullName evidence="1">RNA helicase</fullName>
        <ecNumber evidence="1">3.6.4.13</ecNumber>
    </recommendedName>
</protein>
<accession>H2KQ09</accession>
<feature type="domain" description="Helicase C-terminal" evidence="9">
    <location>
        <begin position="229"/>
        <end position="402"/>
    </location>
</feature>
<dbReference type="GO" id="GO:0016787">
    <property type="term" value="F:hydrolase activity"/>
    <property type="evidence" value="ECO:0007669"/>
    <property type="project" value="UniProtKB-KW"/>
</dbReference>
<dbReference type="PANTHER" id="PTHR47959:SF24">
    <property type="entry name" value="ATP-DEPENDENT RNA HELICASE"/>
    <property type="match status" value="1"/>
</dbReference>
<evidence type="ECO:0000259" key="10">
    <source>
        <dbReference type="PROSITE" id="PS51195"/>
    </source>
</evidence>
<feature type="compositionally biased region" description="Basic residues" evidence="7">
    <location>
        <begin position="425"/>
        <end position="440"/>
    </location>
</feature>
<dbReference type="InterPro" id="IPR027417">
    <property type="entry name" value="P-loop_NTPase"/>
</dbReference>
<feature type="short sequence motif" description="Q motif" evidence="6">
    <location>
        <begin position="15"/>
        <end position="43"/>
    </location>
</feature>
<dbReference type="SMART" id="SM00490">
    <property type="entry name" value="HELICc"/>
    <property type="match status" value="1"/>
</dbReference>
<evidence type="ECO:0000256" key="6">
    <source>
        <dbReference type="PROSITE-ProRule" id="PRU00552"/>
    </source>
</evidence>
<evidence type="ECO:0000259" key="8">
    <source>
        <dbReference type="PROSITE" id="PS51192"/>
    </source>
</evidence>
<keyword evidence="2" id="KW-0547">Nucleotide-binding</keyword>
<dbReference type="InterPro" id="IPR014014">
    <property type="entry name" value="RNA_helicase_DEAD_Q_motif"/>
</dbReference>